<evidence type="ECO:0000256" key="3">
    <source>
        <dbReference type="ARBA" id="ARBA00022691"/>
    </source>
</evidence>
<dbReference type="InterPro" id="IPR041698">
    <property type="entry name" value="Methyltransf_25"/>
</dbReference>
<dbReference type="Gene3D" id="3.40.50.150">
    <property type="entry name" value="Vaccinia Virus protein VP39"/>
    <property type="match status" value="1"/>
</dbReference>
<feature type="domain" description="Methyltransferase" evidence="5">
    <location>
        <begin position="49"/>
        <end position="136"/>
    </location>
</feature>
<dbReference type="GO" id="GO:0003723">
    <property type="term" value="F:RNA binding"/>
    <property type="evidence" value="ECO:0007669"/>
    <property type="project" value="UniProtKB-KW"/>
</dbReference>
<dbReference type="PANTHER" id="PTHR11727">
    <property type="entry name" value="DIMETHYLADENOSINE TRANSFERASE"/>
    <property type="match status" value="1"/>
</dbReference>
<keyword evidence="4" id="KW-0694">RNA-binding</keyword>
<dbReference type="EMBL" id="CP005986">
    <property type="protein sequence ID" value="AIA54424.1"/>
    <property type="molecule type" value="Genomic_DNA"/>
</dbReference>
<dbReference type="RefSeq" id="WP_004870674.1">
    <property type="nucleotide sequence ID" value="NZ_CP005986.1"/>
</dbReference>
<dbReference type="CDD" id="cd02440">
    <property type="entry name" value="AdoMet_MTases"/>
    <property type="match status" value="1"/>
</dbReference>
<dbReference type="InterPro" id="IPR029063">
    <property type="entry name" value="SAM-dependent_MTases_sf"/>
</dbReference>
<gene>
    <name evidence="6" type="ORF">Acaty_c0539</name>
</gene>
<evidence type="ECO:0000259" key="5">
    <source>
        <dbReference type="Pfam" id="PF13649"/>
    </source>
</evidence>
<evidence type="ECO:0000313" key="7">
    <source>
        <dbReference type="Proteomes" id="UP000005522"/>
    </source>
</evidence>
<keyword evidence="2 6" id="KW-0808">Transferase</keyword>
<dbReference type="HOGENOM" id="CLU_085338_0_0_6"/>
<reference evidence="6 7" key="1">
    <citation type="journal article" date="2009" name="J. Bacteriol.">
        <title>Draft genome sequence of the extremely acidophilic bacterium Acidithiobacillus caldus ATCC 51756 reveals metabolic versatility in the genus Acidithiobacillus.</title>
        <authorList>
            <person name="Valdes J."/>
            <person name="Quatrini R."/>
            <person name="Hallberg K."/>
            <person name="Dopson M."/>
            <person name="Valenzuela P.D."/>
            <person name="Holmes D.S."/>
        </authorList>
    </citation>
    <scope>NUCLEOTIDE SEQUENCE [LARGE SCALE GENOMIC DNA]</scope>
    <source>
        <strain evidence="7">ATCC 51756 / DSM 8584 / KU</strain>
    </source>
</reference>
<dbReference type="AlphaFoldDB" id="A0A059ZN40"/>
<dbReference type="GO" id="GO:0000179">
    <property type="term" value="F:rRNA (adenine-N6,N6-)-dimethyltransferase activity"/>
    <property type="evidence" value="ECO:0007669"/>
    <property type="project" value="TreeGrafter"/>
</dbReference>
<proteinExistence type="predicted"/>
<dbReference type="eggNOG" id="COG3963">
    <property type="taxonomic scope" value="Bacteria"/>
</dbReference>
<keyword evidence="3" id="KW-0949">S-adenosyl-L-methionine</keyword>
<protein>
    <submittedName>
        <fullName evidence="6">Phospholipid N-methyltransferase</fullName>
    </submittedName>
</protein>
<accession>A0A059ZN40</accession>
<evidence type="ECO:0000256" key="4">
    <source>
        <dbReference type="ARBA" id="ARBA00022884"/>
    </source>
</evidence>
<dbReference type="Pfam" id="PF13649">
    <property type="entry name" value="Methyltransf_25"/>
    <property type="match status" value="1"/>
</dbReference>
<organism evidence="6 7">
    <name type="scientific">Acidithiobacillus caldus (strain ATCC 51756 / DSM 8584 / KU)</name>
    <dbReference type="NCBI Taxonomy" id="637389"/>
    <lineage>
        <taxon>Bacteria</taxon>
        <taxon>Pseudomonadati</taxon>
        <taxon>Pseudomonadota</taxon>
        <taxon>Acidithiobacillia</taxon>
        <taxon>Acidithiobacillales</taxon>
        <taxon>Acidithiobacillaceae</taxon>
        <taxon>Acidithiobacillus</taxon>
    </lineage>
</organism>
<sequence length="193" mass="21432">MSTTPSRPGFWHFTREFLRDPRAIGAVFPSSPYLARKMAALVPEGEGLVLELGPGLGPVTRALLERGIAPADLVLVERSPRMVAHLRQRFPGVEVIEGDAARLGDYLHQRGPARAIVSSLPLRSMPSSLVQQILDQFPAIGRAGTVFIQFTYHSRSSCQAIIPQVFVHDGRHFIWRNLPPARVDRFSLRHPDA</sequence>
<name>A0A059ZN40_ACICK</name>
<evidence type="ECO:0000256" key="1">
    <source>
        <dbReference type="ARBA" id="ARBA00022603"/>
    </source>
</evidence>
<dbReference type="KEGG" id="acz:Acaty_c0539"/>
<dbReference type="InterPro" id="IPR001737">
    <property type="entry name" value="KsgA/Erm"/>
</dbReference>
<dbReference type="Proteomes" id="UP000005522">
    <property type="component" value="Chromosome"/>
</dbReference>
<evidence type="ECO:0000313" key="6">
    <source>
        <dbReference type="EMBL" id="AIA54424.1"/>
    </source>
</evidence>
<evidence type="ECO:0000256" key="2">
    <source>
        <dbReference type="ARBA" id="ARBA00022679"/>
    </source>
</evidence>
<dbReference type="SUPFAM" id="SSF53335">
    <property type="entry name" value="S-adenosyl-L-methionine-dependent methyltransferases"/>
    <property type="match status" value="1"/>
</dbReference>
<keyword evidence="1 6" id="KW-0489">Methyltransferase</keyword>
<dbReference type="PANTHER" id="PTHR11727:SF14">
    <property type="entry name" value="BLL8166 PROTEIN"/>
    <property type="match status" value="1"/>
</dbReference>